<keyword evidence="15 20" id="KW-0103">Bromodomain</keyword>
<feature type="domain" description="ZZ-type" evidence="26">
    <location>
        <begin position="1578"/>
        <end position="1626"/>
    </location>
</feature>
<dbReference type="GO" id="GO:0005667">
    <property type="term" value="C:transcription regulator complex"/>
    <property type="evidence" value="ECO:0007669"/>
    <property type="project" value="TreeGrafter"/>
</dbReference>
<feature type="compositionally biased region" description="Pro residues" evidence="23">
    <location>
        <begin position="775"/>
        <end position="811"/>
    </location>
</feature>
<feature type="compositionally biased region" description="Low complexity" evidence="23">
    <location>
        <begin position="2101"/>
        <end position="2110"/>
    </location>
</feature>
<feature type="region of interest" description="Disordered" evidence="23">
    <location>
        <begin position="301"/>
        <end position="327"/>
    </location>
</feature>
<evidence type="ECO:0000256" key="17">
    <source>
        <dbReference type="ARBA" id="ARBA00023242"/>
    </source>
</evidence>
<evidence type="ECO:0000256" key="20">
    <source>
        <dbReference type="PROSITE-ProRule" id="PRU00035"/>
    </source>
</evidence>
<evidence type="ECO:0000256" key="9">
    <source>
        <dbReference type="ARBA" id="ARBA00022771"/>
    </source>
</evidence>
<keyword evidence="29" id="KW-1185">Reference proteome</keyword>
<dbReference type="CDD" id="cd15646">
    <property type="entry name" value="PHD_p300"/>
    <property type="match status" value="1"/>
</dbReference>
<feature type="compositionally biased region" description="Basic and acidic residues" evidence="23">
    <location>
        <begin position="1433"/>
        <end position="1445"/>
    </location>
</feature>
<feature type="compositionally biased region" description="Low complexity" evidence="23">
    <location>
        <begin position="1769"/>
        <end position="1778"/>
    </location>
</feature>
<feature type="region of interest" description="Disordered" evidence="23">
    <location>
        <begin position="623"/>
        <end position="963"/>
    </location>
</feature>
<evidence type="ECO:0000256" key="6">
    <source>
        <dbReference type="ARBA" id="ARBA00022679"/>
    </source>
</evidence>
<feature type="domain" description="Bromo" evidence="24">
    <location>
        <begin position="980"/>
        <end position="1052"/>
    </location>
</feature>
<dbReference type="Gene3D" id="1.10.1630.10">
    <property type="entry name" value="Nuclear receptor coactivator, CREB-bp-like, interlocking domain"/>
    <property type="match status" value="1"/>
</dbReference>
<comment type="subcellular location">
    <subcellularLocation>
        <location evidence="1">Nucleus</location>
    </subcellularLocation>
</comment>
<keyword evidence="14" id="KW-0090">Biological rhythms</keyword>
<evidence type="ECO:0000256" key="15">
    <source>
        <dbReference type="ARBA" id="ARBA00023117"/>
    </source>
</evidence>
<dbReference type="InterPro" id="IPR009110">
    <property type="entry name" value="Nuc_rcpt_coact"/>
</dbReference>
<comment type="caution">
    <text evidence="28">The sequence shown here is derived from an EMBL/GenBank/DDBJ whole genome shotgun (WGS) entry which is preliminary data.</text>
</comment>
<feature type="compositionally biased region" description="Pro residues" evidence="23">
    <location>
        <begin position="840"/>
        <end position="850"/>
    </location>
</feature>
<feature type="region of interest" description="Disordered" evidence="23">
    <location>
        <begin position="1"/>
        <end position="150"/>
    </location>
</feature>
<evidence type="ECO:0000256" key="13">
    <source>
        <dbReference type="ARBA" id="ARBA00023015"/>
    </source>
</evidence>
<dbReference type="Gene3D" id="2.10.110.40">
    <property type="match status" value="1"/>
</dbReference>
<evidence type="ECO:0000256" key="5">
    <source>
        <dbReference type="ARBA" id="ARBA00022553"/>
    </source>
</evidence>
<dbReference type="SMART" id="SM00551">
    <property type="entry name" value="ZnF_TAZ"/>
    <property type="match status" value="2"/>
</dbReference>
<dbReference type="FunFam" id="1.20.920.10:FF:000001">
    <property type="entry name" value="Histone acetyltransferase p300"/>
    <property type="match status" value="1"/>
</dbReference>
<feature type="region of interest" description="Disordered" evidence="23">
    <location>
        <begin position="2279"/>
        <end position="2298"/>
    </location>
</feature>
<dbReference type="SUPFAM" id="SSF69125">
    <property type="entry name" value="Nuclear receptor coactivator interlocking domain"/>
    <property type="match status" value="1"/>
</dbReference>
<feature type="compositionally biased region" description="Polar residues" evidence="23">
    <location>
        <begin position="2197"/>
        <end position="2223"/>
    </location>
</feature>
<dbReference type="GO" id="GO:0000123">
    <property type="term" value="C:histone acetyltransferase complex"/>
    <property type="evidence" value="ECO:0007669"/>
    <property type="project" value="InterPro"/>
</dbReference>
<feature type="region of interest" description="Disordered" evidence="23">
    <location>
        <begin position="1433"/>
        <end position="1491"/>
    </location>
</feature>
<feature type="domain" description="CBP/p300-type HAT" evidence="27">
    <location>
        <begin position="1200"/>
        <end position="1576"/>
    </location>
</feature>
<dbReference type="GO" id="GO:0031981">
    <property type="term" value="C:nuclear lumen"/>
    <property type="evidence" value="ECO:0007669"/>
    <property type="project" value="UniProtKB-ARBA"/>
</dbReference>
<feature type="region of interest" description="Disordered" evidence="23">
    <location>
        <begin position="1746"/>
        <end position="1839"/>
    </location>
</feature>
<dbReference type="InterPro" id="IPR000433">
    <property type="entry name" value="Znf_ZZ"/>
</dbReference>
<dbReference type="SUPFAM" id="SSF57933">
    <property type="entry name" value="TAZ domain"/>
    <property type="match status" value="2"/>
</dbReference>
<comment type="catalytic activity">
    <reaction evidence="19">
        <text>(S)-lactoyl-CoA + L-lysyl-[protein] = N(6)-[(S)-lactoyl]-L-lysyl-[protein] + CoA + H(+)</text>
        <dbReference type="Rhea" id="RHEA:61996"/>
        <dbReference type="Rhea" id="RHEA-COMP:9752"/>
        <dbReference type="Rhea" id="RHEA-COMP:19466"/>
        <dbReference type="ChEBI" id="CHEBI:15378"/>
        <dbReference type="ChEBI" id="CHEBI:29969"/>
        <dbReference type="ChEBI" id="CHEBI:57287"/>
        <dbReference type="ChEBI" id="CHEBI:231527"/>
        <dbReference type="ChEBI" id="CHEBI:231528"/>
    </reaction>
    <physiologicalReaction direction="left-to-right" evidence="19">
        <dbReference type="Rhea" id="RHEA:61997"/>
    </physiologicalReaction>
</comment>
<feature type="region of interest" description="Disordered" evidence="23">
    <location>
        <begin position="2008"/>
        <end position="2082"/>
    </location>
</feature>
<evidence type="ECO:0000256" key="4">
    <source>
        <dbReference type="ARBA" id="ARBA00022499"/>
    </source>
</evidence>
<dbReference type="SMART" id="SM01250">
    <property type="entry name" value="KAT11"/>
    <property type="match status" value="1"/>
</dbReference>
<dbReference type="PROSITE" id="PS50014">
    <property type="entry name" value="BROMODOMAIN_2"/>
    <property type="match status" value="1"/>
</dbReference>
<dbReference type="InterPro" id="IPR018359">
    <property type="entry name" value="Bromodomain_CS"/>
</dbReference>
<dbReference type="GO" id="GO:0008270">
    <property type="term" value="F:zinc ion binding"/>
    <property type="evidence" value="ECO:0007669"/>
    <property type="project" value="UniProtKB-KW"/>
</dbReference>
<feature type="compositionally biased region" description="Low complexity" evidence="23">
    <location>
        <begin position="1816"/>
        <end position="1832"/>
    </location>
</feature>
<feature type="compositionally biased region" description="Polar residues" evidence="23">
    <location>
        <begin position="624"/>
        <end position="658"/>
    </location>
</feature>
<dbReference type="InterPro" id="IPR036427">
    <property type="entry name" value="Bromodomain-like_sf"/>
</dbReference>
<dbReference type="GO" id="GO:0031490">
    <property type="term" value="F:chromatin DNA binding"/>
    <property type="evidence" value="ECO:0007669"/>
    <property type="project" value="TreeGrafter"/>
</dbReference>
<gene>
    <name evidence="28" type="ORF">J0S82_017261</name>
</gene>
<evidence type="ECO:0000256" key="7">
    <source>
        <dbReference type="ARBA" id="ARBA00022723"/>
    </source>
</evidence>
<dbReference type="OrthoDB" id="899at2759"/>
<dbReference type="FunFam" id="1.20.1020.10:FF:000001">
    <property type="entry name" value="E1A binding protein p300"/>
    <property type="match status" value="1"/>
</dbReference>
<feature type="compositionally biased region" description="Low complexity" evidence="23">
    <location>
        <begin position="2255"/>
        <end position="2267"/>
    </location>
</feature>
<feature type="compositionally biased region" description="Pro residues" evidence="23">
    <location>
        <begin position="2229"/>
        <end position="2254"/>
    </location>
</feature>
<dbReference type="Pfam" id="PF00439">
    <property type="entry name" value="Bromodomain"/>
    <property type="match status" value="1"/>
</dbReference>
<evidence type="ECO:0000256" key="22">
    <source>
        <dbReference type="PROSITE-ProRule" id="PRU00228"/>
    </source>
</evidence>
<dbReference type="CDD" id="cd05495">
    <property type="entry name" value="Bromo_cbp_like"/>
    <property type="match status" value="1"/>
</dbReference>
<feature type="compositionally biased region" description="Polar residues" evidence="23">
    <location>
        <begin position="862"/>
        <end position="887"/>
    </location>
</feature>
<keyword evidence="6" id="KW-0808">Transferase</keyword>
<dbReference type="CDD" id="cd15802">
    <property type="entry name" value="RING_CBP-p300"/>
    <property type="match status" value="1"/>
</dbReference>
<feature type="compositionally biased region" description="Low complexity" evidence="23">
    <location>
        <begin position="943"/>
        <end position="954"/>
    </location>
</feature>
<feature type="compositionally biased region" description="Pro residues" evidence="23">
    <location>
        <begin position="2012"/>
        <end position="2032"/>
    </location>
</feature>
<feature type="compositionally biased region" description="Polar residues" evidence="23">
    <location>
        <begin position="311"/>
        <end position="327"/>
    </location>
</feature>
<keyword evidence="18" id="KW-0012">Acyltransferase</keyword>
<dbReference type="PROSITE" id="PS50134">
    <property type="entry name" value="ZF_TAZ"/>
    <property type="match status" value="2"/>
</dbReference>
<proteinExistence type="predicted"/>
<dbReference type="PANTHER" id="PTHR13808:SF29">
    <property type="entry name" value="HISTONE ACETYLTRANSFERASE P300"/>
    <property type="match status" value="1"/>
</dbReference>
<evidence type="ECO:0000259" key="25">
    <source>
        <dbReference type="PROSITE" id="PS50134"/>
    </source>
</evidence>
<feature type="compositionally biased region" description="Low complexity" evidence="23">
    <location>
        <begin position="2059"/>
        <end position="2071"/>
    </location>
</feature>
<evidence type="ECO:0000256" key="8">
    <source>
        <dbReference type="ARBA" id="ARBA00022737"/>
    </source>
</evidence>
<feature type="compositionally biased region" description="Low complexity" evidence="23">
    <location>
        <begin position="812"/>
        <end position="839"/>
    </location>
</feature>
<keyword evidence="13" id="KW-0805">Transcription regulation</keyword>
<dbReference type="FunFam" id="3.30.60.90:FF:000003">
    <property type="entry name" value="E1A binding protein p300"/>
    <property type="match status" value="1"/>
</dbReference>
<evidence type="ECO:0000256" key="21">
    <source>
        <dbReference type="PROSITE-ProRule" id="PRU00203"/>
    </source>
</evidence>
<keyword evidence="7 21" id="KW-0479">Metal-binding</keyword>
<evidence type="ECO:0000256" key="23">
    <source>
        <dbReference type="SAM" id="MobiDB-lite"/>
    </source>
</evidence>
<dbReference type="GO" id="GO:0004402">
    <property type="term" value="F:histone acetyltransferase activity"/>
    <property type="evidence" value="ECO:0007669"/>
    <property type="project" value="InterPro"/>
</dbReference>
<feature type="region of interest" description="Disordered" evidence="23">
    <location>
        <begin position="176"/>
        <end position="196"/>
    </location>
</feature>
<dbReference type="FunFam" id="1.20.1020.10:FF:000002">
    <property type="entry name" value="E1A binding protein p300"/>
    <property type="match status" value="1"/>
</dbReference>
<organism evidence="28 29">
    <name type="scientific">Galemys pyrenaicus</name>
    <name type="common">Iberian desman</name>
    <name type="synonym">Pyrenean desman</name>
    <dbReference type="NCBI Taxonomy" id="202257"/>
    <lineage>
        <taxon>Eukaryota</taxon>
        <taxon>Metazoa</taxon>
        <taxon>Chordata</taxon>
        <taxon>Craniata</taxon>
        <taxon>Vertebrata</taxon>
        <taxon>Euteleostomi</taxon>
        <taxon>Mammalia</taxon>
        <taxon>Eutheria</taxon>
        <taxon>Laurasiatheria</taxon>
        <taxon>Eulipotyphla</taxon>
        <taxon>Talpidae</taxon>
        <taxon>Galemys</taxon>
    </lineage>
</organism>
<keyword evidence="17" id="KW-0539">Nucleus</keyword>
<evidence type="ECO:0000256" key="16">
    <source>
        <dbReference type="ARBA" id="ARBA00023163"/>
    </source>
</evidence>
<feature type="compositionally biased region" description="Basic residues" evidence="23">
    <location>
        <begin position="1461"/>
        <end position="1471"/>
    </location>
</feature>
<feature type="compositionally biased region" description="Acidic residues" evidence="23">
    <location>
        <begin position="898"/>
        <end position="910"/>
    </location>
</feature>
<keyword evidence="16" id="KW-0804">Transcription</keyword>
<keyword evidence="3" id="KW-0488">Methylation</keyword>
<dbReference type="GO" id="GO:0140297">
    <property type="term" value="F:DNA-binding transcription factor binding"/>
    <property type="evidence" value="ECO:0007669"/>
    <property type="project" value="UniProtKB-ARBA"/>
</dbReference>
<dbReference type="InterPro" id="IPR037073">
    <property type="entry name" value="Nuc_rcpt_coact_CREBbp_sf"/>
</dbReference>
<feature type="non-terminal residue" evidence="28">
    <location>
        <position position="2332"/>
    </location>
</feature>
<dbReference type="PANTHER" id="PTHR13808">
    <property type="entry name" value="CBP/P300-RELATED"/>
    <property type="match status" value="1"/>
</dbReference>
<feature type="domain" description="TAZ-type" evidence="25">
    <location>
        <begin position="1641"/>
        <end position="1722"/>
    </location>
</feature>
<dbReference type="SUPFAM" id="SSF47370">
    <property type="entry name" value="Bromodomain"/>
    <property type="match status" value="1"/>
</dbReference>
<dbReference type="Proteomes" id="UP000700334">
    <property type="component" value="Unassembled WGS sequence"/>
</dbReference>
<keyword evidence="9 22" id="KW-0863">Zinc-finger</keyword>
<feature type="region of interest" description="Disordered" evidence="23">
    <location>
        <begin position="2101"/>
        <end position="2165"/>
    </location>
</feature>
<dbReference type="Gene3D" id="1.20.1020.10">
    <property type="entry name" value="TAZ domain"/>
    <property type="match status" value="2"/>
</dbReference>
<dbReference type="FunFam" id="2.10.110.40:FF:000001">
    <property type="entry name" value="E1A binding protein p300"/>
    <property type="match status" value="1"/>
</dbReference>
<feature type="compositionally biased region" description="Low complexity" evidence="23">
    <location>
        <begin position="670"/>
        <end position="687"/>
    </location>
</feature>
<feature type="zinc finger region" description="TAZ-type" evidence="21">
    <location>
        <begin position="1641"/>
        <end position="1722"/>
    </location>
</feature>
<keyword evidence="5" id="KW-0597">Phosphoprotein</keyword>
<dbReference type="GO" id="GO:0045944">
    <property type="term" value="P:positive regulation of transcription by RNA polymerase II"/>
    <property type="evidence" value="ECO:0007669"/>
    <property type="project" value="UniProtKB-ARBA"/>
</dbReference>
<dbReference type="InterPro" id="IPR038547">
    <property type="entry name" value="RING_CBP-p300_sf"/>
</dbReference>
<dbReference type="SMART" id="SM00291">
    <property type="entry name" value="ZnF_ZZ"/>
    <property type="match status" value="1"/>
</dbReference>
<evidence type="ECO:0000256" key="19">
    <source>
        <dbReference type="ARBA" id="ARBA00047411"/>
    </source>
</evidence>
<dbReference type="InterPro" id="IPR000197">
    <property type="entry name" value="Znf_TAZ"/>
</dbReference>
<evidence type="ECO:0000256" key="3">
    <source>
        <dbReference type="ARBA" id="ARBA00022481"/>
    </source>
</evidence>
<feature type="zinc finger region" description="TAZ-type" evidence="21">
    <location>
        <begin position="502"/>
        <end position="588"/>
    </location>
</feature>
<dbReference type="InterPro" id="IPR010303">
    <property type="entry name" value="RING_CBP-p300"/>
</dbReference>
<sequence>GGASLALGSGELPAAIRGRCGGGAERGGRRRVRREEDSAEEEEVDGGGGAPRDLGWAGAGRGGPGTAPLEPRDLGVRRSGRARRVRAAEPSSGPGRGPGPSHLPLPFLSSPHPSSATATRRTEKGTSPTPLGGRRSPHEPTPGSGAGTLAGEEISRGFAFSLPVSPKELKMAENVVEPGPPSAKRPKLSSPALSASASDGTDFGSLFDLEHDLPDELINSTELGLTNGGDISQLQTSLGIVQDAASKHKQLSELLRSGSSPNLNMGVGGPGQGMASQTQQNSPGLGLINSIVKSPMTQAGLTSPNMGMGTSGPNQGPTPSATGMMNSPVNQPAMGMNTGMNAGMNPGMLTAGNGQGMMPNQVMNGSIGAGRGRPNMQYPNPGMGNAGNLMTEPLQQGSPQMGGQTGLRGPQPLKMGMMNNPNPYGSPYTQNSGQQIGASGLGLQIQTKSVLPNSLSPFAMDKKAVPGGGLPNMGQQQAPPVQQPGLVTPVAQGMGSGAHTADPEKRKLIQQQLVLLLHAHKCQRREQANGEVRQCNLPHCRTMKNVLNHMTHCQSGRSCQVAHCASSRQIISHWKNCTRHDCPVCLPLKNAGDKRNQQYGPLPDPSMIRGSVPNQMMPRITPQPGLNQFGQMSMPQPQIGPRQTSPLQHHGQLAQSGALNPPMGYGPRMQQPTSQSQFLPQPQFSTQGMNVTNMPLAPSGGQAPVSQAQMSSSSCPVNSPLMPPGSQGSHIHCPPLPQSALHQNSPSPVPSRNPTPHHTPPSIGAQQPPATAMPAPVPTPPAMPPGPQSQALHPPPRQTPTPPPTQLPPQVQPSLPAAPADQAQQQPLSQQSTAASVPTPTAPLLPPQPATPLSQPAVSIEGQVSNPPSTSSTEVNSQTIPEKQPSQEVKMEAKMEVDQPEPADSQPEEIPEAKAEDCKVEPTETEERGAELTTETKEEEDQPSTSATQSSPAPGQSKKKIFKPEELRQALMPTLEALYRQDPESLPFRQPVDPQLLGIPDYFDIVKSPMDLSTIKRKLDTGQYQEPWQYVDDIWLMFNNAWLYNRKTSRVYKYCSKLSEVFEQEIDPVMQSLGYCCGRKLEFSPQTLCCYGKQLCTIPRDATYYSYQNRYHFCEKCFNEIQGESVSLGDDPSQPQTTINKEQFSKRKNDTLDPELFVECTECGRKMHQICVLHHEIIWPTGFVCDGCLKKTARTRKENKFSAKRLPSTRLGTFLENRVNEFLKRQNHHESGEVTVRVVHASDKTVEVKPGMKARFVDSGEMAESFPYRTKALFAFEEIDGVDLCFFGMHVQEYGSDCPPPNQRRVYISYLDSVHFFRPKILRTAVYHEILIGYLEYVKKLGYTTGHIWACPPSEGDDYIFHCHPPDQKIPKPKRLQEWYKKMLDKAASERIVHDYKDIFKQATEDRLTSAKELPYFEGDFWPNVLEESIKELEQEEEERKREENTSNESTDVTKGDSKNAKKKNNKKTSKNKSSLSRGNKKKPGMPNVSNDLSQKLYATMEKHKEVFFVIRLIASPTANSLPPIVDPDPLIPCDLMDGRDAFLTLARDKHLEFSSLRRAQWSTMCMLVELHTQSQDRFVYTCNECKHHVETRWHCTVCEDYDLCITCYNTKNHDHKMEKLGLGLDDESNNQQAATTQSPGDSRRLSIQRCIQSLVHSCQCRNANCSLHSCQKMKRVVQHTKGCKRKTNGGCPICKQLIALCCYHAKHCQENKCPVPFCLNIKQKLRQQQLQHRLQQAQMLRRRMASMQRTGVVGQQQGLPSPTPATPTTPTGQQPTTPQTPQPQPPSQPQPTPPNSMPPYMPRTQAPGPVSQGKAAGQVTPPTPPQTAQQPLPGPPPAAVEMAMQIQRAAETQRQMAHVQIFQRPIQHQMPQMTPMTPMGMNPPPMARGPGGHLEPGMGPAGMQQQPPWAQGGMPQPQQIPSGMPRPAMMSVAQHGQPLNMAPQPGLGQVGVSPLKPGTVSQQALQNLLRTLRSPSSPLQQQQVLSILHANPQLLAAFIKQRAAKYANSNPPLPGQPGMPPGQPGLQPPAMPGQQGVHSSPAMQNISPMQPGVQRAGLPQQQPPQQLQPPMGGMSPQAQQMNMNHNAMPSQFRDILRRQQLMQQQQQQGAGPGIGPGMANHNQFQQPQGVGYPPPQQQQQQQRMQHHMQQMQQGNMGQMGQLPQALGAEPGASLQAYQQRLLQPQMGSPAQPNPMSPQQHMLPNQAQSPHLQGQQIPSSLSNQVRSPQPVPSPRPQSQPPHSSPSPRMQPQPSPHHVSPQTSSPHPGLVAAQANPMEQGHFASPDQNSMLSQLASNPGMANLHGASATDLGLSTDNSDLNANLSQSTLDIH</sequence>
<dbReference type="InterPro" id="IPR043145">
    <property type="entry name" value="Znf_ZZ_sf"/>
</dbReference>
<feature type="domain" description="TAZ-type" evidence="25">
    <location>
        <begin position="502"/>
        <end position="588"/>
    </location>
</feature>
<dbReference type="PROSITE" id="PS00633">
    <property type="entry name" value="BROMODOMAIN_1"/>
    <property type="match status" value="1"/>
</dbReference>
<dbReference type="PRINTS" id="PR01217">
    <property type="entry name" value="PRICHEXTENSN"/>
</dbReference>
<dbReference type="PROSITE" id="PS01357">
    <property type="entry name" value="ZF_ZZ_1"/>
    <property type="match status" value="1"/>
</dbReference>
<dbReference type="Pfam" id="PF02135">
    <property type="entry name" value="zf-TAZ"/>
    <property type="match status" value="2"/>
</dbReference>
<name>A0A8J6AGY6_GALPY</name>
<dbReference type="InterPro" id="IPR013083">
    <property type="entry name" value="Znf_RING/FYVE/PHD"/>
</dbReference>
<feature type="compositionally biased region" description="Pro residues" evidence="23">
    <location>
        <begin position="747"/>
        <end position="759"/>
    </location>
</feature>
<protein>
    <recommendedName>
        <fullName evidence="2">histone acetyltransferase</fullName>
        <ecNumber evidence="2">2.3.1.48</ecNumber>
    </recommendedName>
</protein>
<dbReference type="EC" id="2.3.1.48" evidence="2"/>
<accession>A0A8J6AGY6</accession>
<evidence type="ECO:0000256" key="12">
    <source>
        <dbReference type="ARBA" id="ARBA00022990"/>
    </source>
</evidence>
<dbReference type="Pfam" id="PF08214">
    <property type="entry name" value="HAT_KAT11"/>
    <property type="match status" value="1"/>
</dbReference>
<feature type="compositionally biased region" description="Polar residues" evidence="23">
    <location>
        <begin position="704"/>
        <end position="717"/>
    </location>
</feature>
<dbReference type="InterPro" id="IPR014744">
    <property type="entry name" value="Nuc_rcpt_coact_CREBbp"/>
</dbReference>
<dbReference type="FunFam" id="3.30.40.10:FF:000034">
    <property type="entry name" value="Histone acetyltransferase p300"/>
    <property type="match status" value="1"/>
</dbReference>
<dbReference type="Pfam" id="PF00569">
    <property type="entry name" value="ZZ"/>
    <property type="match status" value="1"/>
</dbReference>
<dbReference type="GO" id="GO:0003713">
    <property type="term" value="F:transcription coactivator activity"/>
    <property type="evidence" value="ECO:0007669"/>
    <property type="project" value="InterPro"/>
</dbReference>
<evidence type="ECO:0000259" key="24">
    <source>
        <dbReference type="PROSITE" id="PS50014"/>
    </source>
</evidence>
<dbReference type="Gene3D" id="1.20.920.10">
    <property type="entry name" value="Bromodomain-like"/>
    <property type="match status" value="1"/>
</dbReference>
<dbReference type="InterPro" id="IPR035898">
    <property type="entry name" value="TAZ_dom_sf"/>
</dbReference>
<dbReference type="PROSITE" id="PS51727">
    <property type="entry name" value="CBP_P300_HAT"/>
    <property type="match status" value="1"/>
</dbReference>
<feature type="compositionally biased region" description="Low complexity" evidence="23">
    <location>
        <begin position="88"/>
        <end position="115"/>
    </location>
</feature>
<dbReference type="Pfam" id="PF09030">
    <property type="entry name" value="Creb_binding"/>
    <property type="match status" value="1"/>
</dbReference>
<feature type="compositionally biased region" description="Low complexity" evidence="23">
    <location>
        <begin position="764"/>
        <end position="774"/>
    </location>
</feature>
<feature type="compositionally biased region" description="Polar residues" evidence="23">
    <location>
        <begin position="2285"/>
        <end position="2296"/>
    </location>
</feature>
<dbReference type="PRINTS" id="PR00503">
    <property type="entry name" value="BROMODOMAIN"/>
</dbReference>
<keyword evidence="8" id="KW-0677">Repeat</keyword>
<dbReference type="InterPro" id="IPR013178">
    <property type="entry name" value="Histone_AcTrfase_Rtt109/CBP"/>
</dbReference>
<evidence type="ECO:0000313" key="29">
    <source>
        <dbReference type="Proteomes" id="UP000700334"/>
    </source>
</evidence>
<evidence type="ECO:0000256" key="1">
    <source>
        <dbReference type="ARBA" id="ARBA00004123"/>
    </source>
</evidence>
<dbReference type="Pfam" id="PF23570">
    <property type="entry name" value="PHD_P300"/>
    <property type="match status" value="1"/>
</dbReference>
<dbReference type="PROSITE" id="PS50135">
    <property type="entry name" value="ZF_ZZ_2"/>
    <property type="match status" value="1"/>
</dbReference>
<dbReference type="GO" id="GO:0048511">
    <property type="term" value="P:rhythmic process"/>
    <property type="evidence" value="ECO:0007669"/>
    <property type="project" value="UniProtKB-KW"/>
</dbReference>
<feature type="region of interest" description="Disordered" evidence="23">
    <location>
        <begin position="2185"/>
        <end position="2271"/>
    </location>
</feature>
<feature type="compositionally biased region" description="Low complexity" evidence="23">
    <location>
        <begin position="2118"/>
        <end position="2165"/>
    </location>
</feature>
<reference evidence="28" key="1">
    <citation type="journal article" date="2021" name="Evol. Appl.">
        <title>The genome of the Pyrenean desman and the effects of bottlenecks and inbreeding on the genomic landscape of an endangered species.</title>
        <authorList>
            <person name="Escoda L."/>
            <person name="Castresana J."/>
        </authorList>
    </citation>
    <scope>NUCLEOTIDE SEQUENCE</scope>
    <source>
        <strain evidence="28">IBE-C5619</strain>
    </source>
</reference>
<feature type="compositionally biased region" description="Polar residues" evidence="23">
    <location>
        <begin position="2038"/>
        <end position="2049"/>
    </location>
</feature>
<keyword evidence="12" id="KW-0007">Acetylation</keyword>
<dbReference type="SUPFAM" id="SSF57850">
    <property type="entry name" value="RING/U-box"/>
    <property type="match status" value="1"/>
</dbReference>
<evidence type="ECO:0000256" key="2">
    <source>
        <dbReference type="ARBA" id="ARBA00013184"/>
    </source>
</evidence>
<dbReference type="InterPro" id="IPR001487">
    <property type="entry name" value="Bromodomain"/>
</dbReference>
<evidence type="ECO:0000259" key="27">
    <source>
        <dbReference type="PROSITE" id="PS51727"/>
    </source>
</evidence>
<feature type="compositionally biased region" description="Basic and acidic residues" evidence="23">
    <location>
        <begin position="911"/>
        <end position="936"/>
    </location>
</feature>
<evidence type="ECO:0000256" key="18">
    <source>
        <dbReference type="ARBA" id="ARBA00023315"/>
    </source>
</evidence>
<evidence type="ECO:0000256" key="11">
    <source>
        <dbReference type="ARBA" id="ARBA00022843"/>
    </source>
</evidence>
<dbReference type="CDD" id="cd20910">
    <property type="entry name" value="NCBD_CREBBP-p300_like"/>
    <property type="match status" value="1"/>
</dbReference>
<dbReference type="Gene3D" id="3.30.40.10">
    <property type="entry name" value="Zinc/RING finger domain, C3HC4 (zinc finger)"/>
    <property type="match status" value="1"/>
</dbReference>
<keyword evidence="11" id="KW-0832">Ubl conjugation</keyword>
<dbReference type="EMBL" id="JAGFMF010011640">
    <property type="protein sequence ID" value="KAG8518115.1"/>
    <property type="molecule type" value="Genomic_DNA"/>
</dbReference>
<evidence type="ECO:0000256" key="10">
    <source>
        <dbReference type="ARBA" id="ARBA00022833"/>
    </source>
</evidence>
<dbReference type="InterPro" id="IPR031162">
    <property type="entry name" value="CBP_P300_HAT"/>
</dbReference>
<dbReference type="InterPro" id="IPR056484">
    <property type="entry name" value="PHD_P300"/>
</dbReference>
<dbReference type="SMART" id="SM00297">
    <property type="entry name" value="BROMO"/>
    <property type="match status" value="1"/>
</dbReference>
<dbReference type="Gene3D" id="3.30.60.90">
    <property type="match status" value="1"/>
</dbReference>
<feature type="compositionally biased region" description="Low complexity" evidence="23">
    <location>
        <begin position="1"/>
        <end position="10"/>
    </location>
</feature>
<keyword evidence="10 21" id="KW-0862">Zinc</keyword>
<dbReference type="CDD" id="cd02337">
    <property type="entry name" value="ZZ_CBP"/>
    <property type="match status" value="1"/>
</dbReference>
<evidence type="ECO:0000259" key="26">
    <source>
        <dbReference type="PROSITE" id="PS50135"/>
    </source>
</evidence>
<keyword evidence="4" id="KW-1017">Isopeptide bond</keyword>
<evidence type="ECO:0000256" key="14">
    <source>
        <dbReference type="ARBA" id="ARBA00023108"/>
    </source>
</evidence>
<evidence type="ECO:0000313" key="28">
    <source>
        <dbReference type="EMBL" id="KAG8518115.1"/>
    </source>
</evidence>
<dbReference type="Pfam" id="PF06001">
    <property type="entry name" value="RING_CBP-p300"/>
    <property type="match status" value="1"/>
</dbReference>
<feature type="compositionally biased region" description="Pro residues" evidence="23">
    <location>
        <begin position="1779"/>
        <end position="1802"/>
    </location>
</feature>